<evidence type="ECO:0000256" key="2">
    <source>
        <dbReference type="ARBA" id="ARBA00022801"/>
    </source>
</evidence>
<feature type="chain" id="PRO_5016362196" description="Peptidase S1 domain-containing protein" evidence="6">
    <location>
        <begin position="20"/>
        <end position="899"/>
    </location>
</feature>
<keyword evidence="2 5" id="KW-0378">Hydrolase</keyword>
<feature type="signal peptide" evidence="6">
    <location>
        <begin position="1"/>
        <end position="19"/>
    </location>
</feature>
<dbReference type="STRING" id="33528.ENSGAFP00000013570"/>
<keyword evidence="9" id="KW-1185">Reference proteome</keyword>
<evidence type="ECO:0000256" key="3">
    <source>
        <dbReference type="ARBA" id="ARBA00022825"/>
    </source>
</evidence>
<evidence type="ECO:0000256" key="1">
    <source>
        <dbReference type="ARBA" id="ARBA00022670"/>
    </source>
</evidence>
<evidence type="ECO:0000256" key="6">
    <source>
        <dbReference type="SAM" id="SignalP"/>
    </source>
</evidence>
<dbReference type="InterPro" id="IPR009003">
    <property type="entry name" value="Peptidase_S1_PA"/>
</dbReference>
<name>A0A315W0J1_GAMAF</name>
<dbReference type="InterPro" id="IPR001254">
    <property type="entry name" value="Trypsin_dom"/>
</dbReference>
<evidence type="ECO:0000313" key="8">
    <source>
        <dbReference type="EMBL" id="PWA25208.1"/>
    </source>
</evidence>
<dbReference type="SMART" id="SM00020">
    <property type="entry name" value="Tryp_SPc"/>
    <property type="match status" value="1"/>
</dbReference>
<sequence>MMLPLFISLLLMGLECLQGAPTGREGYRMPQSALRALSDRGTVVLEAAMTSALSALDRASAERSQTEAGCRGCAPCLFQNCGQLSGSCCESTSPSSASSEPSCEVISKAQKLQGEAERSWALSQACGYYQHRCLPGELNTESCIRIMGESCSARVLQCSLLHTMQNLEPDMQSHAQVCGQRSSRVQNNTQPRSRIVGGSPAPLGSWPWLVNLQLNGELMCGGVLVDSSWVVTAAHCFAGSRSESFWTAVVGEFDITKKDPDEQVLKVNRVIQHPKFNPKTFNNDIALVELTSPAVLSEHVTPVCLPSGVDPPTGSPCLVAGWGSLYEDGPSADVVMEAKVPLLPQSTCKSALGKDLVTNTMLCAGYLSGGIDSCQGDSGGPLIYQDRISGRFQLFGITSWGDGCGEKGKPGVYTRVSAFSDWVQAEIQKSIGSREPTCPELLKTTDMTEEEQRSEFNSLCHFYTLTCPPSQSAGACSRMAEDKCLTRFKKCQLRSFLQTLLDLLQRAEDYIRDKMDLTFFTQTLPQLVEHIYSAAFTHNRERRDLGLNHGLSQIKEQLGGAVIPAAQDPPHAPPSLFRQVGPSVDEWEEYLRNMADEMDKQHQTGMTDTSSTPKSDEENIFLQTQDSWVQQLAGQFQSLISGLHSKLGSRAALPLLHLDSVYPDEDSPYSLSSTIALGHTAPSSSPQKSREPWSLLSVLMDELKGIGAKDETVNDGSSHSEAFFRGAVSPEWSATSEDFTFDDIGDGGELKPSAAPLLDVLTSAVRKVEFAHTETSDLKRDGTSLGLQRKPRSVLQKRQIPATSEKICPGLTESSRQVSQIQETYNWILNIPNNNLQMSFQEVLVDLTSKNDRGLYQARIRAVVAGRPLTFYSLVGLENESFYRSVPRIIAVALDTLKT</sequence>
<dbReference type="PROSITE" id="PS00135">
    <property type="entry name" value="TRYPSIN_SER"/>
    <property type="match status" value="1"/>
</dbReference>
<accession>A0A315W0J1</accession>
<dbReference type="EMBL" id="NHOQ01001318">
    <property type="protein sequence ID" value="PWA25208.1"/>
    <property type="molecule type" value="Genomic_DNA"/>
</dbReference>
<keyword evidence="4" id="KW-1015">Disulfide bond</keyword>
<evidence type="ECO:0000256" key="5">
    <source>
        <dbReference type="RuleBase" id="RU363034"/>
    </source>
</evidence>
<evidence type="ECO:0000256" key="4">
    <source>
        <dbReference type="ARBA" id="ARBA00023157"/>
    </source>
</evidence>
<dbReference type="InterPro" id="IPR018114">
    <property type="entry name" value="TRYPSIN_HIS"/>
</dbReference>
<organism evidence="8 9">
    <name type="scientific">Gambusia affinis</name>
    <name type="common">Western mosquitofish</name>
    <name type="synonym">Heterandria affinis</name>
    <dbReference type="NCBI Taxonomy" id="33528"/>
    <lineage>
        <taxon>Eukaryota</taxon>
        <taxon>Metazoa</taxon>
        <taxon>Chordata</taxon>
        <taxon>Craniata</taxon>
        <taxon>Vertebrata</taxon>
        <taxon>Euteleostomi</taxon>
        <taxon>Actinopterygii</taxon>
        <taxon>Neopterygii</taxon>
        <taxon>Teleostei</taxon>
        <taxon>Neoteleostei</taxon>
        <taxon>Acanthomorphata</taxon>
        <taxon>Ovalentaria</taxon>
        <taxon>Atherinomorphae</taxon>
        <taxon>Cyprinodontiformes</taxon>
        <taxon>Poeciliidae</taxon>
        <taxon>Poeciliinae</taxon>
        <taxon>Gambusia</taxon>
    </lineage>
</organism>
<evidence type="ECO:0000259" key="7">
    <source>
        <dbReference type="PROSITE" id="PS50240"/>
    </source>
</evidence>
<dbReference type="PANTHER" id="PTHR24252">
    <property type="entry name" value="ACROSIN-RELATED"/>
    <property type="match status" value="1"/>
</dbReference>
<dbReference type="Proteomes" id="UP000250572">
    <property type="component" value="Unassembled WGS sequence"/>
</dbReference>
<feature type="domain" description="Peptidase S1" evidence="7">
    <location>
        <begin position="195"/>
        <end position="428"/>
    </location>
</feature>
<comment type="caution">
    <text evidence="8">The sequence shown here is derived from an EMBL/GenBank/DDBJ whole genome shotgun (WGS) entry which is preliminary data.</text>
</comment>
<dbReference type="AlphaFoldDB" id="A0A315W0J1"/>
<dbReference type="InterPro" id="IPR033116">
    <property type="entry name" value="TRYPSIN_SER"/>
</dbReference>
<dbReference type="SUPFAM" id="SSF50494">
    <property type="entry name" value="Trypsin-like serine proteases"/>
    <property type="match status" value="1"/>
</dbReference>
<dbReference type="Gene3D" id="2.40.10.10">
    <property type="entry name" value="Trypsin-like serine proteases"/>
    <property type="match status" value="1"/>
</dbReference>
<dbReference type="PROSITE" id="PS50240">
    <property type="entry name" value="TRYPSIN_DOM"/>
    <property type="match status" value="1"/>
</dbReference>
<dbReference type="GO" id="GO:0006508">
    <property type="term" value="P:proteolysis"/>
    <property type="evidence" value="ECO:0007669"/>
    <property type="project" value="UniProtKB-KW"/>
</dbReference>
<proteinExistence type="predicted"/>
<dbReference type="InterPro" id="IPR001314">
    <property type="entry name" value="Peptidase_S1A"/>
</dbReference>
<keyword evidence="3 5" id="KW-0720">Serine protease</keyword>
<dbReference type="PANTHER" id="PTHR24252:SF10">
    <property type="entry name" value="SERINE PROTEASE 56"/>
    <property type="match status" value="1"/>
</dbReference>
<dbReference type="InterPro" id="IPR043504">
    <property type="entry name" value="Peptidase_S1_PA_chymotrypsin"/>
</dbReference>
<keyword evidence="1 5" id="KW-0645">Protease</keyword>
<reference evidence="8 9" key="1">
    <citation type="journal article" date="2018" name="G3 (Bethesda)">
        <title>A High-Quality Reference Genome for the Invasive Mosquitofish Gambusia affinis Using a Chicago Library.</title>
        <authorList>
            <person name="Hoffberg S.L."/>
            <person name="Troendle N.J."/>
            <person name="Glenn T.C."/>
            <person name="Mahmud O."/>
            <person name="Louha S."/>
            <person name="Chalopin D."/>
            <person name="Bennetzen J.L."/>
            <person name="Mauricio R."/>
        </authorList>
    </citation>
    <scope>NUCLEOTIDE SEQUENCE [LARGE SCALE GENOMIC DNA]</scope>
    <source>
        <strain evidence="8">NE01/NJP1002.9</strain>
        <tissue evidence="8">Muscle</tissue>
    </source>
</reference>
<dbReference type="PRINTS" id="PR00722">
    <property type="entry name" value="CHYMOTRYPSIN"/>
</dbReference>
<dbReference type="GO" id="GO:0004252">
    <property type="term" value="F:serine-type endopeptidase activity"/>
    <property type="evidence" value="ECO:0007669"/>
    <property type="project" value="InterPro"/>
</dbReference>
<dbReference type="PROSITE" id="PS00134">
    <property type="entry name" value="TRYPSIN_HIS"/>
    <property type="match status" value="1"/>
</dbReference>
<keyword evidence="6" id="KW-0732">Signal</keyword>
<evidence type="ECO:0000313" key="9">
    <source>
        <dbReference type="Proteomes" id="UP000250572"/>
    </source>
</evidence>
<dbReference type="FunFam" id="2.40.10.10:FF:000003">
    <property type="entry name" value="Transmembrane serine protease 3"/>
    <property type="match status" value="1"/>
</dbReference>
<protein>
    <recommendedName>
        <fullName evidence="7">Peptidase S1 domain-containing protein</fullName>
    </recommendedName>
</protein>
<dbReference type="CDD" id="cd00190">
    <property type="entry name" value="Tryp_SPc"/>
    <property type="match status" value="1"/>
</dbReference>
<dbReference type="Pfam" id="PF00089">
    <property type="entry name" value="Trypsin"/>
    <property type="match status" value="1"/>
</dbReference>
<gene>
    <name evidence="8" type="ORF">CCH79_00005239</name>
</gene>